<reference evidence="5 6" key="1">
    <citation type="submission" date="2024-06" db="EMBL/GenBank/DDBJ databases">
        <title>Genomic Encyclopedia of Type Strains, Phase IV (KMG-IV): sequencing the most valuable type-strain genomes for metagenomic binning, comparative biology and taxonomic classification.</title>
        <authorList>
            <person name="Goeker M."/>
        </authorList>
    </citation>
    <scope>NUCLEOTIDE SEQUENCE [LARGE SCALE GENOMIC DNA]</scope>
    <source>
        <strain evidence="5 6">DSM 29780</strain>
    </source>
</reference>
<protein>
    <submittedName>
        <fullName evidence="5">DNA-binding MarR family transcriptional regulator</fullName>
    </submittedName>
</protein>
<comment type="caution">
    <text evidence="5">The sequence shown here is derived from an EMBL/GenBank/DDBJ whole genome shotgun (WGS) entry which is preliminary data.</text>
</comment>
<dbReference type="Pfam" id="PF01047">
    <property type="entry name" value="MarR"/>
    <property type="match status" value="1"/>
</dbReference>
<keyword evidence="2 5" id="KW-0238">DNA-binding</keyword>
<dbReference type="PROSITE" id="PS01117">
    <property type="entry name" value="HTH_MARR_1"/>
    <property type="match status" value="1"/>
</dbReference>
<evidence type="ECO:0000313" key="6">
    <source>
        <dbReference type="Proteomes" id="UP001549047"/>
    </source>
</evidence>
<dbReference type="InterPro" id="IPR036388">
    <property type="entry name" value="WH-like_DNA-bd_sf"/>
</dbReference>
<evidence type="ECO:0000256" key="1">
    <source>
        <dbReference type="ARBA" id="ARBA00023015"/>
    </source>
</evidence>
<evidence type="ECO:0000313" key="5">
    <source>
        <dbReference type="EMBL" id="MET3613220.1"/>
    </source>
</evidence>
<dbReference type="PANTHER" id="PTHR42756">
    <property type="entry name" value="TRANSCRIPTIONAL REGULATOR, MARR"/>
    <property type="match status" value="1"/>
</dbReference>
<sequence>MSEKTPDDIDRIVAQWNRERPDLDVAPMALIGRLGRLREKIVREQEKVFGRFGLNSAGFDVLATLRRHGAPYALSPGALMDSMMITSGTVTNRIDQLEKAGLVSREPNPEDRRSMIVALTPEGLRLIDEAVTAHVENQHRIVGPLSSDERMALNALLSSFLGGLASGDG</sequence>
<dbReference type="InterPro" id="IPR023187">
    <property type="entry name" value="Tscrpt_reg_MarR-type_CS"/>
</dbReference>
<dbReference type="InterPro" id="IPR000835">
    <property type="entry name" value="HTH_MarR-typ"/>
</dbReference>
<accession>A0ABV2IZM7</accession>
<evidence type="ECO:0000259" key="4">
    <source>
        <dbReference type="PROSITE" id="PS50995"/>
    </source>
</evidence>
<dbReference type="SUPFAM" id="SSF46785">
    <property type="entry name" value="Winged helix' DNA-binding domain"/>
    <property type="match status" value="1"/>
</dbReference>
<dbReference type="PRINTS" id="PR00598">
    <property type="entry name" value="HTHMARR"/>
</dbReference>
<gene>
    <name evidence="5" type="ORF">ABID16_001525</name>
</gene>
<dbReference type="PROSITE" id="PS50995">
    <property type="entry name" value="HTH_MARR_2"/>
    <property type="match status" value="1"/>
</dbReference>
<dbReference type="InterPro" id="IPR036390">
    <property type="entry name" value="WH_DNA-bd_sf"/>
</dbReference>
<evidence type="ECO:0000256" key="2">
    <source>
        <dbReference type="ARBA" id="ARBA00023125"/>
    </source>
</evidence>
<dbReference type="Proteomes" id="UP001549047">
    <property type="component" value="Unassembled WGS sequence"/>
</dbReference>
<keyword evidence="3" id="KW-0804">Transcription</keyword>
<proteinExistence type="predicted"/>
<dbReference type="SMART" id="SM00347">
    <property type="entry name" value="HTH_MARR"/>
    <property type="match status" value="1"/>
</dbReference>
<evidence type="ECO:0000256" key="3">
    <source>
        <dbReference type="ARBA" id="ARBA00023163"/>
    </source>
</evidence>
<dbReference type="RefSeq" id="WP_354555704.1">
    <property type="nucleotide sequence ID" value="NZ_JBEPMB010000001.1"/>
</dbReference>
<keyword evidence="6" id="KW-1185">Reference proteome</keyword>
<dbReference type="PANTHER" id="PTHR42756:SF1">
    <property type="entry name" value="TRANSCRIPTIONAL REPRESSOR OF EMRAB OPERON"/>
    <property type="match status" value="1"/>
</dbReference>
<organism evidence="5 6">
    <name type="scientific">Rhizobium aquaticum</name>
    <dbReference type="NCBI Taxonomy" id="1549636"/>
    <lineage>
        <taxon>Bacteria</taxon>
        <taxon>Pseudomonadati</taxon>
        <taxon>Pseudomonadota</taxon>
        <taxon>Alphaproteobacteria</taxon>
        <taxon>Hyphomicrobiales</taxon>
        <taxon>Rhizobiaceae</taxon>
        <taxon>Rhizobium/Agrobacterium group</taxon>
        <taxon>Rhizobium</taxon>
    </lineage>
</organism>
<keyword evidence="1" id="KW-0805">Transcription regulation</keyword>
<name>A0ABV2IZM7_9HYPH</name>
<dbReference type="GO" id="GO:0003677">
    <property type="term" value="F:DNA binding"/>
    <property type="evidence" value="ECO:0007669"/>
    <property type="project" value="UniProtKB-KW"/>
</dbReference>
<feature type="domain" description="HTH marR-type" evidence="4">
    <location>
        <begin position="27"/>
        <end position="162"/>
    </location>
</feature>
<dbReference type="EMBL" id="JBEPMB010000001">
    <property type="protein sequence ID" value="MET3613220.1"/>
    <property type="molecule type" value="Genomic_DNA"/>
</dbReference>
<dbReference type="Gene3D" id="1.10.10.10">
    <property type="entry name" value="Winged helix-like DNA-binding domain superfamily/Winged helix DNA-binding domain"/>
    <property type="match status" value="1"/>
</dbReference>